<accession>A0A7Y3SDA7</accession>
<gene>
    <name evidence="1" type="ORF">G9X64_32650</name>
</gene>
<name>A0A7Y3SDA7_9HYPH</name>
<dbReference type="Proteomes" id="UP000519972">
    <property type="component" value="Unassembled WGS sequence"/>
</dbReference>
<reference evidence="1 2" key="1">
    <citation type="submission" date="2020-02" db="EMBL/GenBank/DDBJ databases">
        <authorList>
            <person name="Sun Q."/>
        </authorList>
    </citation>
    <scope>NUCLEOTIDE SEQUENCE [LARGE SCALE GENOMIC DNA]</scope>
    <source>
        <strain evidence="1 2">CCBAU 03386</strain>
    </source>
</reference>
<organism evidence="1 2">
    <name type="scientific">Rhizobium sophorae</name>
    <dbReference type="NCBI Taxonomy" id="1535242"/>
    <lineage>
        <taxon>Bacteria</taxon>
        <taxon>Pseudomonadati</taxon>
        <taxon>Pseudomonadota</taxon>
        <taxon>Alphaproteobacteria</taxon>
        <taxon>Hyphomicrobiales</taxon>
        <taxon>Rhizobiaceae</taxon>
        <taxon>Rhizobium/Agrobacterium group</taxon>
        <taxon>Rhizobium</taxon>
    </lineage>
</organism>
<dbReference type="EMBL" id="JABFCN010000064">
    <property type="protein sequence ID" value="NNU41146.1"/>
    <property type="molecule type" value="Genomic_DNA"/>
</dbReference>
<dbReference type="RefSeq" id="WP_096772334.1">
    <property type="nucleotide sequence ID" value="NZ_JABFCN010000064.1"/>
</dbReference>
<dbReference type="AlphaFoldDB" id="A0A7Y3SDA7"/>
<protein>
    <submittedName>
        <fullName evidence="1">Uncharacterized protein</fullName>
    </submittedName>
</protein>
<comment type="caution">
    <text evidence="1">The sequence shown here is derived from an EMBL/GenBank/DDBJ whole genome shotgun (WGS) entry which is preliminary data.</text>
</comment>
<sequence>MEALDPVRRYVRIGEQPSTWGYSRRRLYAHDALFRENSDVYEVLHEFDFVYTEDKRLFFFLAIFGEEYGIDMSDPDAASCFDFLEKQNGGSPLYPSTG</sequence>
<keyword evidence="2" id="KW-1185">Reference proteome</keyword>
<evidence type="ECO:0000313" key="2">
    <source>
        <dbReference type="Proteomes" id="UP000519972"/>
    </source>
</evidence>
<proteinExistence type="predicted"/>
<evidence type="ECO:0000313" key="1">
    <source>
        <dbReference type="EMBL" id="NNU41146.1"/>
    </source>
</evidence>